<keyword evidence="5 7" id="KW-1133">Transmembrane helix</keyword>
<evidence type="ECO:0000313" key="9">
    <source>
        <dbReference type="EMBL" id="MCW1925401.1"/>
    </source>
</evidence>
<evidence type="ECO:0000256" key="3">
    <source>
        <dbReference type="ARBA" id="ARBA00022692"/>
    </source>
</evidence>
<feature type="domain" description="Peptidase S54 rhomboid" evidence="8">
    <location>
        <begin position="70"/>
        <end position="215"/>
    </location>
</feature>
<feature type="transmembrane region" description="Helical" evidence="7">
    <location>
        <begin position="168"/>
        <end position="190"/>
    </location>
</feature>
<dbReference type="RefSeq" id="WP_264489509.1">
    <property type="nucleotide sequence ID" value="NZ_JAPDDT010000014.1"/>
</dbReference>
<keyword evidence="3 7" id="KW-0812">Transmembrane</keyword>
<proteinExistence type="inferred from homology"/>
<reference evidence="9 10" key="1">
    <citation type="submission" date="2022-10" db="EMBL/GenBank/DDBJ databases">
        <title>Luteolibacter arcticus strain CCTCC AB 2014275, whole genome shotgun sequencing project.</title>
        <authorList>
            <person name="Zhao G."/>
            <person name="Shen L."/>
        </authorList>
    </citation>
    <scope>NUCLEOTIDE SEQUENCE [LARGE SCALE GENOMIC DNA]</scope>
    <source>
        <strain evidence="9 10">CCTCC AB 2014275</strain>
    </source>
</reference>
<keyword evidence="9" id="KW-0645">Protease</keyword>
<comment type="subcellular location">
    <subcellularLocation>
        <location evidence="1">Membrane</location>
        <topology evidence="1">Multi-pass membrane protein</topology>
    </subcellularLocation>
</comment>
<dbReference type="Pfam" id="PF01694">
    <property type="entry name" value="Rhomboid"/>
    <property type="match status" value="1"/>
</dbReference>
<dbReference type="PANTHER" id="PTHR43731">
    <property type="entry name" value="RHOMBOID PROTEASE"/>
    <property type="match status" value="1"/>
</dbReference>
<feature type="transmembrane region" description="Helical" evidence="7">
    <location>
        <begin position="84"/>
        <end position="103"/>
    </location>
</feature>
<name>A0ABT3GPE6_9BACT</name>
<evidence type="ECO:0000259" key="8">
    <source>
        <dbReference type="Pfam" id="PF01694"/>
    </source>
</evidence>
<dbReference type="SUPFAM" id="SSF144091">
    <property type="entry name" value="Rhomboid-like"/>
    <property type="match status" value="1"/>
</dbReference>
<evidence type="ECO:0000313" key="10">
    <source>
        <dbReference type="Proteomes" id="UP001320876"/>
    </source>
</evidence>
<feature type="transmembrane region" description="Helical" evidence="7">
    <location>
        <begin position="110"/>
        <end position="128"/>
    </location>
</feature>
<comment type="similarity">
    <text evidence="2">Belongs to the peptidase S54 family.</text>
</comment>
<accession>A0ABT3GPE6</accession>
<evidence type="ECO:0000256" key="1">
    <source>
        <dbReference type="ARBA" id="ARBA00004141"/>
    </source>
</evidence>
<dbReference type="InterPro" id="IPR035952">
    <property type="entry name" value="Rhomboid-like_sf"/>
</dbReference>
<dbReference type="Proteomes" id="UP001320876">
    <property type="component" value="Unassembled WGS sequence"/>
</dbReference>
<evidence type="ECO:0000256" key="5">
    <source>
        <dbReference type="ARBA" id="ARBA00022989"/>
    </source>
</evidence>
<sequence>MRDDAVRQLFRAQGPLLGLIAVMFGIFLFQEIHGREWYLPFMAVPALITESWQDLRAGTADMGDFKIFGTLITCAFLHADPEHIVYNMLFLWIFAALIVELIGARWMFGIFLFTEFTASIFHVVLNAGDPVPMLGASGSVMGFEGAYLGLATRWLLPEPHIWPMSRPIPAGQLALIGVAGVIIDFTSLMSHEPGNIAYGAHLGGFVGGLLLAALAAPKPRGAHHR</sequence>
<dbReference type="EMBL" id="JAPDDT010000014">
    <property type="protein sequence ID" value="MCW1925401.1"/>
    <property type="molecule type" value="Genomic_DNA"/>
</dbReference>
<gene>
    <name evidence="9" type="ORF">OKA05_22765</name>
</gene>
<dbReference type="GO" id="GO:0006508">
    <property type="term" value="P:proteolysis"/>
    <property type="evidence" value="ECO:0007669"/>
    <property type="project" value="UniProtKB-KW"/>
</dbReference>
<feature type="transmembrane region" description="Helical" evidence="7">
    <location>
        <begin position="196"/>
        <end position="216"/>
    </location>
</feature>
<evidence type="ECO:0000256" key="4">
    <source>
        <dbReference type="ARBA" id="ARBA00022801"/>
    </source>
</evidence>
<evidence type="ECO:0000256" key="6">
    <source>
        <dbReference type="ARBA" id="ARBA00023136"/>
    </source>
</evidence>
<keyword evidence="10" id="KW-1185">Reference proteome</keyword>
<evidence type="ECO:0000256" key="2">
    <source>
        <dbReference type="ARBA" id="ARBA00009045"/>
    </source>
</evidence>
<feature type="transmembrane region" description="Helical" evidence="7">
    <location>
        <begin position="12"/>
        <end position="30"/>
    </location>
</feature>
<comment type="caution">
    <text evidence="9">The sequence shown here is derived from an EMBL/GenBank/DDBJ whole genome shotgun (WGS) entry which is preliminary data.</text>
</comment>
<keyword evidence="4" id="KW-0378">Hydrolase</keyword>
<organism evidence="9 10">
    <name type="scientific">Luteolibacter arcticus</name>
    <dbReference type="NCBI Taxonomy" id="1581411"/>
    <lineage>
        <taxon>Bacteria</taxon>
        <taxon>Pseudomonadati</taxon>
        <taxon>Verrucomicrobiota</taxon>
        <taxon>Verrucomicrobiia</taxon>
        <taxon>Verrucomicrobiales</taxon>
        <taxon>Verrucomicrobiaceae</taxon>
        <taxon>Luteolibacter</taxon>
    </lineage>
</organism>
<dbReference type="GO" id="GO:0008233">
    <property type="term" value="F:peptidase activity"/>
    <property type="evidence" value="ECO:0007669"/>
    <property type="project" value="UniProtKB-KW"/>
</dbReference>
<dbReference type="InterPro" id="IPR050925">
    <property type="entry name" value="Rhomboid_protease_S54"/>
</dbReference>
<dbReference type="InterPro" id="IPR022764">
    <property type="entry name" value="Peptidase_S54_rhomboid_dom"/>
</dbReference>
<dbReference type="PANTHER" id="PTHR43731:SF14">
    <property type="entry name" value="PRESENILIN-ASSOCIATED RHOMBOID-LIKE PROTEIN, MITOCHONDRIAL"/>
    <property type="match status" value="1"/>
</dbReference>
<dbReference type="Gene3D" id="1.20.1540.10">
    <property type="entry name" value="Rhomboid-like"/>
    <property type="match status" value="1"/>
</dbReference>
<protein>
    <submittedName>
        <fullName evidence="9">Rhomboid family intramembrane serine protease</fullName>
    </submittedName>
</protein>
<evidence type="ECO:0000256" key="7">
    <source>
        <dbReference type="SAM" id="Phobius"/>
    </source>
</evidence>
<keyword evidence="6 7" id="KW-0472">Membrane</keyword>